<evidence type="ECO:0000256" key="5">
    <source>
        <dbReference type="ARBA" id="ARBA00023136"/>
    </source>
</evidence>
<keyword evidence="2 7" id="KW-0812">Transmembrane</keyword>
<dbReference type="GO" id="GO:0008013">
    <property type="term" value="F:beta-catenin binding"/>
    <property type="evidence" value="ECO:0007669"/>
    <property type="project" value="TreeGrafter"/>
</dbReference>
<feature type="transmembrane region" description="Helical" evidence="7">
    <location>
        <begin position="123"/>
        <end position="147"/>
    </location>
</feature>
<organism evidence="9 10">
    <name type="scientific">Amazona aestiva</name>
    <name type="common">Blue-fronted Amazon parrot</name>
    <dbReference type="NCBI Taxonomy" id="12930"/>
    <lineage>
        <taxon>Eukaryota</taxon>
        <taxon>Metazoa</taxon>
        <taxon>Chordata</taxon>
        <taxon>Craniata</taxon>
        <taxon>Vertebrata</taxon>
        <taxon>Euteleostomi</taxon>
        <taxon>Archelosauria</taxon>
        <taxon>Archosauria</taxon>
        <taxon>Dinosauria</taxon>
        <taxon>Saurischia</taxon>
        <taxon>Theropoda</taxon>
        <taxon>Coelurosauria</taxon>
        <taxon>Aves</taxon>
        <taxon>Neognathae</taxon>
        <taxon>Neoaves</taxon>
        <taxon>Telluraves</taxon>
        <taxon>Australaves</taxon>
        <taxon>Psittaciformes</taxon>
        <taxon>Psittacidae</taxon>
        <taxon>Amazona</taxon>
    </lineage>
</organism>
<evidence type="ECO:0000313" key="10">
    <source>
        <dbReference type="Proteomes" id="UP000051836"/>
    </source>
</evidence>
<evidence type="ECO:0000256" key="1">
    <source>
        <dbReference type="ARBA" id="ARBA00004479"/>
    </source>
</evidence>
<dbReference type="AlphaFoldDB" id="A0A0Q3P589"/>
<dbReference type="PANTHER" id="PTHR32422:SF0">
    <property type="entry name" value="ADHERENS JUNCTION-ASSOCIATED PROTEIN 1"/>
    <property type="match status" value="1"/>
</dbReference>
<comment type="caution">
    <text evidence="9">The sequence shown here is derived from an EMBL/GenBank/DDBJ whole genome shotgun (WGS) entry which is preliminary data.</text>
</comment>
<proteinExistence type="predicted"/>
<keyword evidence="4 7" id="KW-1133">Transmembrane helix</keyword>
<feature type="region of interest" description="Disordered" evidence="6">
    <location>
        <begin position="55"/>
        <end position="117"/>
    </location>
</feature>
<feature type="domain" description="AJAP1/PANP C-terminal" evidence="8">
    <location>
        <begin position="85"/>
        <end position="149"/>
    </location>
</feature>
<feature type="compositionally biased region" description="Polar residues" evidence="6">
    <location>
        <begin position="91"/>
        <end position="105"/>
    </location>
</feature>
<protein>
    <recommendedName>
        <fullName evidence="8">AJAP1/PANP C-terminal domain-containing protein</fullName>
    </recommendedName>
</protein>
<evidence type="ECO:0000256" key="6">
    <source>
        <dbReference type="SAM" id="MobiDB-lite"/>
    </source>
</evidence>
<dbReference type="Pfam" id="PF15298">
    <property type="entry name" value="AJAP1_PANP_C"/>
    <property type="match status" value="1"/>
</dbReference>
<reference evidence="9 10" key="1">
    <citation type="submission" date="2015-10" db="EMBL/GenBank/DDBJ databases">
        <authorList>
            <person name="Gilbert D.G."/>
        </authorList>
    </citation>
    <scope>NUCLEOTIDE SEQUENCE [LARGE SCALE GENOMIC DNA]</scope>
    <source>
        <strain evidence="9">FVVF132</strain>
    </source>
</reference>
<dbReference type="GO" id="GO:0009898">
    <property type="term" value="C:cytoplasmic side of plasma membrane"/>
    <property type="evidence" value="ECO:0007669"/>
    <property type="project" value="TreeGrafter"/>
</dbReference>
<gene>
    <name evidence="9" type="ORF">AAES_161252</name>
</gene>
<accession>A0A0Q3P589</accession>
<evidence type="ECO:0000256" key="2">
    <source>
        <dbReference type="ARBA" id="ARBA00022692"/>
    </source>
</evidence>
<dbReference type="Proteomes" id="UP000051836">
    <property type="component" value="Unassembled WGS sequence"/>
</dbReference>
<evidence type="ECO:0000313" key="9">
    <source>
        <dbReference type="EMBL" id="KQK75803.1"/>
    </source>
</evidence>
<dbReference type="GO" id="GO:0044291">
    <property type="term" value="C:cell-cell contact zone"/>
    <property type="evidence" value="ECO:0007669"/>
    <property type="project" value="TreeGrafter"/>
</dbReference>
<keyword evidence="10" id="KW-1185">Reference proteome</keyword>
<dbReference type="PANTHER" id="PTHR32422">
    <property type="entry name" value="ADHERENS JUNCTION-ASSOCIATED PROTEIN 1"/>
    <property type="match status" value="1"/>
</dbReference>
<evidence type="ECO:0000256" key="7">
    <source>
        <dbReference type="SAM" id="Phobius"/>
    </source>
</evidence>
<keyword evidence="5 7" id="KW-0472">Membrane</keyword>
<dbReference type="InterPro" id="IPR029198">
    <property type="entry name" value="AJAP1_PANP_C"/>
</dbReference>
<keyword evidence="3" id="KW-0732">Signal</keyword>
<name>A0A0Q3P589_AMAAE</name>
<evidence type="ECO:0000256" key="4">
    <source>
        <dbReference type="ARBA" id="ARBA00022989"/>
    </source>
</evidence>
<comment type="subcellular location">
    <subcellularLocation>
        <location evidence="1">Membrane</location>
        <topology evidence="1">Single-pass type I membrane protein</topology>
    </subcellularLocation>
</comment>
<sequence length="150" mass="15867">MLMEHDGDLQWYPQVEEDVSSPHHRGLVSSVVMALPGASSNPTLWAAFGDMSLATRFDGDQGSRRGVGMCIRDRRRTPAPAPGGDVPRSSPGRTSTAEPAAGHSSSGKDARPPRGLGDSTGLAVHQIITITVSLIMVIAALITTLVLKNW</sequence>
<dbReference type="OrthoDB" id="9949932at2759"/>
<dbReference type="EMBL" id="LMAW01002900">
    <property type="protein sequence ID" value="KQK75803.1"/>
    <property type="molecule type" value="Genomic_DNA"/>
</dbReference>
<dbReference type="InterPro" id="IPR039239">
    <property type="entry name" value="AJAP1"/>
</dbReference>
<evidence type="ECO:0000259" key="8">
    <source>
        <dbReference type="Pfam" id="PF15298"/>
    </source>
</evidence>
<evidence type="ECO:0000256" key="3">
    <source>
        <dbReference type="ARBA" id="ARBA00022729"/>
    </source>
</evidence>
<dbReference type="GO" id="GO:0005912">
    <property type="term" value="C:adherens junction"/>
    <property type="evidence" value="ECO:0007669"/>
    <property type="project" value="TreeGrafter"/>
</dbReference>